<proteinExistence type="predicted"/>
<dbReference type="PANTHER" id="PTHR31157:SF1">
    <property type="entry name" value="SCP DOMAIN-CONTAINING PROTEIN"/>
    <property type="match status" value="1"/>
</dbReference>
<dbReference type="EMBL" id="VLLL01000005">
    <property type="protein sequence ID" value="TWJ14822.1"/>
    <property type="molecule type" value="Genomic_DNA"/>
</dbReference>
<gene>
    <name evidence="3" type="ORF">LX16_0514</name>
</gene>
<dbReference type="Proteomes" id="UP000321617">
    <property type="component" value="Unassembled WGS sequence"/>
</dbReference>
<evidence type="ECO:0000259" key="2">
    <source>
        <dbReference type="Pfam" id="PF00188"/>
    </source>
</evidence>
<reference evidence="3 4" key="1">
    <citation type="journal article" date="2013" name="Stand. Genomic Sci.">
        <title>Genomic Encyclopedia of Type Strains, Phase I: The one thousand microbial genomes (KMG-I) project.</title>
        <authorList>
            <person name="Kyrpides N.C."/>
            <person name="Woyke T."/>
            <person name="Eisen J.A."/>
            <person name="Garrity G."/>
            <person name="Lilburn T.G."/>
            <person name="Beck B.J."/>
            <person name="Whitman W.B."/>
            <person name="Hugenholtz P."/>
            <person name="Klenk H.P."/>
        </authorList>
    </citation>
    <scope>NUCLEOTIDE SEQUENCE [LARGE SCALE GENOMIC DNA]</scope>
    <source>
        <strain evidence="3 4">DSM 45044</strain>
    </source>
</reference>
<dbReference type="InterPro" id="IPR035940">
    <property type="entry name" value="CAP_sf"/>
</dbReference>
<comment type="caution">
    <text evidence="3">The sequence shown here is derived from an EMBL/GenBank/DDBJ whole genome shotgun (WGS) entry which is preliminary data.</text>
</comment>
<organism evidence="3 4">
    <name type="scientific">Stackebrandtia albiflava</name>
    <dbReference type="NCBI Taxonomy" id="406432"/>
    <lineage>
        <taxon>Bacteria</taxon>
        <taxon>Bacillati</taxon>
        <taxon>Actinomycetota</taxon>
        <taxon>Actinomycetes</taxon>
        <taxon>Glycomycetales</taxon>
        <taxon>Glycomycetaceae</taxon>
        <taxon>Stackebrandtia</taxon>
    </lineage>
</organism>
<dbReference type="Gene3D" id="3.40.33.10">
    <property type="entry name" value="CAP"/>
    <property type="match status" value="1"/>
</dbReference>
<dbReference type="InterPro" id="IPR014044">
    <property type="entry name" value="CAP_dom"/>
</dbReference>
<protein>
    <submittedName>
        <fullName evidence="3">Uncharacterized protein YkwD</fullName>
    </submittedName>
</protein>
<feature type="region of interest" description="Disordered" evidence="1">
    <location>
        <begin position="16"/>
        <end position="83"/>
    </location>
</feature>
<feature type="compositionally biased region" description="Low complexity" evidence="1">
    <location>
        <begin position="22"/>
        <end position="47"/>
    </location>
</feature>
<dbReference type="AlphaFoldDB" id="A0A562VAB8"/>
<name>A0A562VAB8_9ACTN</name>
<dbReference type="CDD" id="cd05379">
    <property type="entry name" value="CAP_bacterial"/>
    <property type="match status" value="1"/>
</dbReference>
<dbReference type="PANTHER" id="PTHR31157">
    <property type="entry name" value="SCP DOMAIN-CONTAINING PROTEIN"/>
    <property type="match status" value="1"/>
</dbReference>
<evidence type="ECO:0000256" key="1">
    <source>
        <dbReference type="SAM" id="MobiDB-lite"/>
    </source>
</evidence>
<feature type="domain" description="SCP" evidence="2">
    <location>
        <begin position="97"/>
        <end position="206"/>
    </location>
</feature>
<keyword evidence="4" id="KW-1185">Reference proteome</keyword>
<dbReference type="Pfam" id="PF00188">
    <property type="entry name" value="CAP"/>
    <property type="match status" value="1"/>
</dbReference>
<accession>A0A562VAB8</accession>
<evidence type="ECO:0000313" key="3">
    <source>
        <dbReference type="EMBL" id="TWJ14822.1"/>
    </source>
</evidence>
<evidence type="ECO:0000313" key="4">
    <source>
        <dbReference type="Proteomes" id="UP000321617"/>
    </source>
</evidence>
<sequence length="209" mass="21634">MALPVTVLTGAGLAVAELPGRAPATETVSESSEAPSPPTESTSEAAPGVVTQPAESESPEPEPSESSDPVDGTSTPPEEDGSLASLADEAVRLTSLEREAAGCGAVTENPQLTDAAVGHSRDMAENGYFDHTSQDGRTFTDRASQEGYDHAMSENIAKGYATAADVIRGWMDSPGHRANLLDCDAEAVGMGVARDDDGSLVWTQVFGRE</sequence>
<dbReference type="SUPFAM" id="SSF55797">
    <property type="entry name" value="PR-1-like"/>
    <property type="match status" value="1"/>
</dbReference>